<evidence type="ECO:0000256" key="1">
    <source>
        <dbReference type="ARBA" id="ARBA00008898"/>
    </source>
</evidence>
<dbReference type="EMBL" id="UOEF01000073">
    <property type="protein sequence ID" value="VAV89317.1"/>
    <property type="molecule type" value="Genomic_DNA"/>
</dbReference>
<dbReference type="EC" id="1.14.13.-" evidence="4"/>
<organism evidence="4">
    <name type="scientific">hydrothermal vent metagenome</name>
    <dbReference type="NCBI Taxonomy" id="652676"/>
    <lineage>
        <taxon>unclassified sequences</taxon>
        <taxon>metagenomes</taxon>
        <taxon>ecological metagenomes</taxon>
    </lineage>
</organism>
<evidence type="ECO:0000256" key="2">
    <source>
        <dbReference type="ARBA" id="ARBA00023002"/>
    </source>
</evidence>
<dbReference type="InterPro" id="IPR036390">
    <property type="entry name" value="WH_DNA-bd_sf"/>
</dbReference>
<dbReference type="Gene3D" id="1.10.10.10">
    <property type="entry name" value="Winged helix-like DNA-binding domain superfamily/Winged helix DNA-binding domain"/>
    <property type="match status" value="1"/>
</dbReference>
<dbReference type="PANTHER" id="PTHR30466:SF11">
    <property type="entry name" value="FLAVIN-DEPENDENT MONOOXYGENASE, REDUCTASE SUBUNIT HSAB"/>
    <property type="match status" value="1"/>
</dbReference>
<feature type="domain" description="Flavin reductase like" evidence="3">
    <location>
        <begin position="14"/>
        <end position="157"/>
    </location>
</feature>
<reference evidence="4" key="1">
    <citation type="submission" date="2018-06" db="EMBL/GenBank/DDBJ databases">
        <authorList>
            <person name="Zhirakovskaya E."/>
        </authorList>
    </citation>
    <scope>NUCLEOTIDE SEQUENCE</scope>
</reference>
<dbReference type="SUPFAM" id="SSF50475">
    <property type="entry name" value="FMN-binding split barrel"/>
    <property type="match status" value="1"/>
</dbReference>
<keyword evidence="4" id="KW-0503">Monooxygenase</keyword>
<dbReference type="SMART" id="SM00903">
    <property type="entry name" value="Flavin_Reduct"/>
    <property type="match status" value="1"/>
</dbReference>
<dbReference type="GO" id="GO:0004497">
    <property type="term" value="F:monooxygenase activity"/>
    <property type="evidence" value="ECO:0007669"/>
    <property type="project" value="UniProtKB-KW"/>
</dbReference>
<proteinExistence type="inferred from homology"/>
<accession>A0A3B0RCJ0</accession>
<dbReference type="GO" id="GO:0042602">
    <property type="term" value="F:riboflavin reductase (NADPH) activity"/>
    <property type="evidence" value="ECO:0007669"/>
    <property type="project" value="TreeGrafter"/>
</dbReference>
<dbReference type="InterPro" id="IPR002563">
    <property type="entry name" value="Flavin_Rdtase-like_dom"/>
</dbReference>
<dbReference type="PANTHER" id="PTHR30466">
    <property type="entry name" value="FLAVIN REDUCTASE"/>
    <property type="match status" value="1"/>
</dbReference>
<gene>
    <name evidence="4" type="ORF">MNBD_ALPHA04-1761</name>
</gene>
<name>A0A3B0RCJ0_9ZZZZ</name>
<dbReference type="InterPro" id="IPR036388">
    <property type="entry name" value="WH-like_DNA-bd_sf"/>
</dbReference>
<dbReference type="AlphaFoldDB" id="A0A3B0RCJ0"/>
<dbReference type="InterPro" id="IPR050268">
    <property type="entry name" value="NADH-dep_flavin_reductase"/>
</dbReference>
<comment type="similarity">
    <text evidence="1">Belongs to the non-flavoprotein flavin reductase family.</text>
</comment>
<evidence type="ECO:0000313" key="4">
    <source>
        <dbReference type="EMBL" id="VAV89317.1"/>
    </source>
</evidence>
<dbReference type="GO" id="GO:0010181">
    <property type="term" value="F:FMN binding"/>
    <property type="evidence" value="ECO:0007669"/>
    <property type="project" value="InterPro"/>
</dbReference>
<protein>
    <submittedName>
        <fullName evidence="4">Nitrilotriacetate monooxygenase component B</fullName>
        <ecNumber evidence="4">1.14.13.-</ecNumber>
    </submittedName>
</protein>
<dbReference type="SUPFAM" id="SSF46785">
    <property type="entry name" value="Winged helix' DNA-binding domain"/>
    <property type="match status" value="1"/>
</dbReference>
<dbReference type="Gene3D" id="2.30.110.10">
    <property type="entry name" value="Electron Transport, Fmn-binding Protein, Chain A"/>
    <property type="match status" value="1"/>
</dbReference>
<dbReference type="Pfam" id="PF01613">
    <property type="entry name" value="Flavin_Reduct"/>
    <property type="match status" value="1"/>
</dbReference>
<keyword evidence="2 4" id="KW-0560">Oxidoreductase</keyword>
<dbReference type="InterPro" id="IPR012349">
    <property type="entry name" value="Split_barrel_FMN-bd"/>
</dbReference>
<evidence type="ECO:0000259" key="3">
    <source>
        <dbReference type="SMART" id="SM00903"/>
    </source>
</evidence>
<sequence length="316" mass="34504">MNLPDKGQEFRSALGSFATGVTVVTSADKDGAPVGVTASSFNSVSLDPPLVLWSLAKSSLSSETFCSSGHFAIHVLSASQEELSNSFAKSGADKFAEVNWSPGTLGSPLMDDYAALFQCKTLHQYEGGDHVILVGEVVEFDQKDQAPLLFHGGRYAESRPKIVGEPQNNMDITEGRFTEGFLLYMVSRAHFQTSRPTRKKLELLGLSQSEYMALSVLSMNAPASLEEISERLDHTGLAPDRTELDNMVERDLLLEVEGKFELASKGRESLIETLSVAKAFEDDLMDHFTASEIADAKHVLKKLIQLTGNDIPGLWD</sequence>